<dbReference type="InterPro" id="IPR007055">
    <property type="entry name" value="BON_dom"/>
</dbReference>
<dbReference type="GO" id="GO:0009279">
    <property type="term" value="C:cell outer membrane"/>
    <property type="evidence" value="ECO:0007669"/>
    <property type="project" value="UniProtKB-SubCell"/>
</dbReference>
<organism evidence="7 8">
    <name type="scientific">Antarctobacter heliothermus</name>
    <dbReference type="NCBI Taxonomy" id="74033"/>
    <lineage>
        <taxon>Bacteria</taxon>
        <taxon>Pseudomonadati</taxon>
        <taxon>Pseudomonadota</taxon>
        <taxon>Alphaproteobacteria</taxon>
        <taxon>Rhodobacterales</taxon>
        <taxon>Roseobacteraceae</taxon>
        <taxon>Antarctobacter</taxon>
    </lineage>
</organism>
<feature type="region of interest" description="Disordered" evidence="5">
    <location>
        <begin position="598"/>
        <end position="640"/>
    </location>
</feature>
<dbReference type="AlphaFoldDB" id="A0A222E3C0"/>
<keyword evidence="7" id="KW-0449">Lipoprotein</keyword>
<keyword evidence="3" id="KW-0998">Cell outer membrane</keyword>
<dbReference type="InterPro" id="IPR006664">
    <property type="entry name" value="OMP_bac"/>
</dbReference>
<gene>
    <name evidence="7" type="ORF">ANTHELSMS3_02034</name>
</gene>
<dbReference type="CDD" id="cd07185">
    <property type="entry name" value="OmpA_C-like"/>
    <property type="match status" value="1"/>
</dbReference>
<evidence type="ECO:0000313" key="8">
    <source>
        <dbReference type="Proteomes" id="UP000203589"/>
    </source>
</evidence>
<dbReference type="Gene3D" id="3.30.1330.60">
    <property type="entry name" value="OmpA-like domain"/>
    <property type="match status" value="1"/>
</dbReference>
<dbReference type="SUPFAM" id="SSF103088">
    <property type="entry name" value="OmpA-like"/>
    <property type="match status" value="1"/>
</dbReference>
<dbReference type="PANTHER" id="PTHR30329:SF21">
    <property type="entry name" value="LIPOPROTEIN YIAD-RELATED"/>
    <property type="match status" value="1"/>
</dbReference>
<evidence type="ECO:0000256" key="4">
    <source>
        <dbReference type="PROSITE-ProRule" id="PRU00473"/>
    </source>
</evidence>
<proteinExistence type="predicted"/>
<evidence type="ECO:0000256" key="2">
    <source>
        <dbReference type="ARBA" id="ARBA00023136"/>
    </source>
</evidence>
<dbReference type="Pfam" id="PF00691">
    <property type="entry name" value="OmpA"/>
    <property type="match status" value="1"/>
</dbReference>
<dbReference type="OrthoDB" id="5525824at2"/>
<keyword evidence="2 4" id="KW-0472">Membrane</keyword>
<dbReference type="InterPro" id="IPR036737">
    <property type="entry name" value="OmpA-like_sf"/>
</dbReference>
<accession>A0A222E3C0</accession>
<evidence type="ECO:0000259" key="6">
    <source>
        <dbReference type="PROSITE" id="PS51123"/>
    </source>
</evidence>
<name>A0A222E3C0_9RHOB</name>
<dbReference type="InterPro" id="IPR050330">
    <property type="entry name" value="Bact_OuterMem_StrucFunc"/>
</dbReference>
<feature type="domain" description="OmpA-like" evidence="6">
    <location>
        <begin position="486"/>
        <end position="603"/>
    </location>
</feature>
<dbReference type="Gene3D" id="3.40.1520.20">
    <property type="match status" value="2"/>
</dbReference>
<evidence type="ECO:0000256" key="5">
    <source>
        <dbReference type="SAM" id="MobiDB-lite"/>
    </source>
</evidence>
<protein>
    <submittedName>
        <fullName evidence="7">Putative lipoprotein YiaD</fullName>
    </submittedName>
</protein>
<evidence type="ECO:0000313" key="7">
    <source>
        <dbReference type="EMBL" id="ASP20714.1"/>
    </source>
</evidence>
<dbReference type="InterPro" id="IPR006665">
    <property type="entry name" value="OmpA-like"/>
</dbReference>
<sequence>MRLSSLIITGGIFLAAGGVSLVAANFAARAVERASMTGVLSELDATGLTWAEVETNGLQVFLFGTAPDEATRFQALSAAGRVVDASRVIDQMLVVEPEDHAPPSFSVEILRNDSGVSVIGLVPADTDRAALVERFSRLAEGVEVTDLLESADFPAPDGWDVALDYAATSLRDLPRSKVSVEAGRVSIKATTESPEARSRLETALTRRKPDDMRLALDLTAPRPVISPFILRFSLDDGGARFDACSADTEAARDRILHAAGKAGLEGKAACRLGLGVPSRRWADAAEIAIAKLAELGGGTLTFSNADISLIATEGTNQARFDRIVGELDAALPEIFALNAVLPKAPETPPEGIPEFVATLSPEGGVQLRGRLASEQARTTADSYARALFSSGSVYTAARVTEGMPNDWSMRTLAALEALSLLAHGAVTVTPDMLTISGKTGNVDAGTMIADLLVSKLGEATAFEIDVEYVEALDPIAAIPTPEECEATIVQIIGNRKITFEPGSATLDASANGLMDELAELLKQCGDIPLEISGHTDSQGREIMNEELSRDRAQAVLDALRARRVPVRAYTVKGYGEALPIADNDTEEGREANRRIEFKLLKPAAEEGEEGADPGDSDPADAVADDPDADIPPAGEGTADE</sequence>
<feature type="compositionally biased region" description="Acidic residues" evidence="5">
    <location>
        <begin position="605"/>
        <end position="628"/>
    </location>
</feature>
<evidence type="ECO:0000256" key="3">
    <source>
        <dbReference type="ARBA" id="ARBA00023237"/>
    </source>
</evidence>
<dbReference type="EMBL" id="CP022540">
    <property type="protein sequence ID" value="ASP20714.1"/>
    <property type="molecule type" value="Genomic_DNA"/>
</dbReference>
<dbReference type="PRINTS" id="PR01021">
    <property type="entry name" value="OMPADOMAIN"/>
</dbReference>
<dbReference type="RefSeq" id="WP_094034741.1">
    <property type="nucleotide sequence ID" value="NZ_CP022540.1"/>
</dbReference>
<dbReference type="Proteomes" id="UP000203589">
    <property type="component" value="Chromosome"/>
</dbReference>
<dbReference type="PANTHER" id="PTHR30329">
    <property type="entry name" value="STATOR ELEMENT OF FLAGELLAR MOTOR COMPLEX"/>
    <property type="match status" value="1"/>
</dbReference>
<evidence type="ECO:0000256" key="1">
    <source>
        <dbReference type="ARBA" id="ARBA00004442"/>
    </source>
</evidence>
<dbReference type="KEGG" id="aht:ANTHELSMS3_02034"/>
<reference evidence="7 8" key="1">
    <citation type="submission" date="2017-07" db="EMBL/GenBank/DDBJ databases">
        <title>Genome Sequence of Antarctobacter heliothermus Strain SMS3 Isolated from a culture of the Diatom Skeletonema marinoi.</title>
        <authorList>
            <person name="Topel M."/>
            <person name="Pinder M.I.M."/>
            <person name="Johansson O.N."/>
            <person name="Kourtchenko O."/>
            <person name="Godhe A."/>
            <person name="Clarke A.K."/>
        </authorList>
    </citation>
    <scope>NUCLEOTIDE SEQUENCE [LARGE SCALE GENOMIC DNA]</scope>
    <source>
        <strain evidence="7 8">SMS3</strain>
    </source>
</reference>
<comment type="subcellular location">
    <subcellularLocation>
        <location evidence="1">Cell outer membrane</location>
    </subcellularLocation>
</comment>
<keyword evidence="8" id="KW-1185">Reference proteome</keyword>
<dbReference type="Pfam" id="PF04972">
    <property type="entry name" value="BON"/>
    <property type="match status" value="1"/>
</dbReference>
<dbReference type="PROSITE" id="PS51123">
    <property type="entry name" value="OMPA_2"/>
    <property type="match status" value="1"/>
</dbReference>